<dbReference type="EMBL" id="CP001404">
    <property type="protein sequence ID" value="ACP47318.1"/>
    <property type="molecule type" value="Genomic_DNA"/>
</dbReference>
<dbReference type="AlphaFoldDB" id="C3NJR6"/>
<feature type="transmembrane region" description="Helical" evidence="1">
    <location>
        <begin position="6"/>
        <end position="23"/>
    </location>
</feature>
<feature type="transmembrane region" description="Helical" evidence="1">
    <location>
        <begin position="30"/>
        <end position="48"/>
    </location>
</feature>
<dbReference type="HOGENOM" id="CLU_3003324_0_0_2"/>
<keyword evidence="1" id="KW-1133">Transmembrane helix</keyword>
<dbReference type="Proteomes" id="UP000006818">
    <property type="component" value="Chromosome"/>
</dbReference>
<accession>C3NJR6</accession>
<gene>
    <name evidence="2" type="ordered locus">YN1551_0122</name>
</gene>
<reference evidence="2 3" key="1">
    <citation type="journal article" date="2009" name="Proc. Natl. Acad. Sci. U.S.A.">
        <title>Biogeography of the Sulfolobus islandicus pan-genome.</title>
        <authorList>
            <person name="Reno M.L."/>
            <person name="Held N.L."/>
            <person name="Fields C.J."/>
            <person name="Burke P.V."/>
            <person name="Whitaker R.J."/>
        </authorList>
    </citation>
    <scope>NUCLEOTIDE SEQUENCE [LARGE SCALE GENOMIC DNA]</scope>
    <source>
        <strain evidence="3">Y.N.15.51 / Yellowstone #2</strain>
    </source>
</reference>
<keyword evidence="1" id="KW-0472">Membrane</keyword>
<keyword evidence="1" id="KW-0812">Transmembrane</keyword>
<dbReference type="KEGG" id="sin:YN1551_0122"/>
<proteinExistence type="predicted"/>
<evidence type="ECO:0000313" key="2">
    <source>
        <dbReference type="EMBL" id="ACP47318.1"/>
    </source>
</evidence>
<name>C3NJR6_SACI1</name>
<sequence>MNSSLFISNTIVLIVGLILISLGHSNGLRAVAGALVILIFSIIFSKIFKNFSVNFI</sequence>
<evidence type="ECO:0000313" key="3">
    <source>
        <dbReference type="Proteomes" id="UP000006818"/>
    </source>
</evidence>
<evidence type="ECO:0000256" key="1">
    <source>
        <dbReference type="SAM" id="Phobius"/>
    </source>
</evidence>
<organism evidence="2 3">
    <name type="scientific">Saccharolobus islandicus (strain Y.N.15.51 / Yellowstone #2)</name>
    <name type="common">Sulfolobus islandicus</name>
    <dbReference type="NCBI Taxonomy" id="419942"/>
    <lineage>
        <taxon>Archaea</taxon>
        <taxon>Thermoproteota</taxon>
        <taxon>Thermoprotei</taxon>
        <taxon>Sulfolobales</taxon>
        <taxon>Sulfolobaceae</taxon>
        <taxon>Saccharolobus</taxon>
    </lineage>
</organism>
<protein>
    <submittedName>
        <fullName evidence="2">Uncharacterized protein</fullName>
    </submittedName>
</protein>